<name>A0A6V8MP59_9BACT</name>
<dbReference type="GO" id="GO:0020037">
    <property type="term" value="F:heme binding"/>
    <property type="evidence" value="ECO:0007669"/>
    <property type="project" value="InterPro"/>
</dbReference>
<dbReference type="PANTHER" id="PTHR30333">
    <property type="entry name" value="CYTOCHROME C-TYPE PROTEIN"/>
    <property type="match status" value="1"/>
</dbReference>
<feature type="signal peptide" evidence="10">
    <location>
        <begin position="1"/>
        <end position="25"/>
    </location>
</feature>
<gene>
    <name evidence="12" type="ORF">GMST_40490</name>
</gene>
<keyword evidence="2" id="KW-0813">Transport</keyword>
<comment type="caution">
    <text evidence="12">The sequence shown here is derived from an EMBL/GenBank/DDBJ whole genome shotgun (WGS) entry which is preliminary data.</text>
</comment>
<keyword evidence="6 8" id="KW-0408">Iron</keyword>
<evidence type="ECO:0000256" key="4">
    <source>
        <dbReference type="ARBA" id="ARBA00022723"/>
    </source>
</evidence>
<evidence type="ECO:0000256" key="2">
    <source>
        <dbReference type="ARBA" id="ARBA00022448"/>
    </source>
</evidence>
<keyword evidence="10" id="KW-0732">Signal</keyword>
<evidence type="ECO:0000313" key="13">
    <source>
        <dbReference type="Proteomes" id="UP000556026"/>
    </source>
</evidence>
<accession>A0A6V8MP59</accession>
<dbReference type="InterPro" id="IPR036280">
    <property type="entry name" value="Multihaem_cyt_sf"/>
</dbReference>
<comment type="subcellular location">
    <subcellularLocation>
        <location evidence="1">Membrane</location>
    </subcellularLocation>
</comment>
<feature type="region of interest" description="Disordered" evidence="9">
    <location>
        <begin position="193"/>
        <end position="214"/>
    </location>
</feature>
<dbReference type="GO" id="GO:0009061">
    <property type="term" value="P:anaerobic respiration"/>
    <property type="evidence" value="ECO:0007669"/>
    <property type="project" value="TreeGrafter"/>
</dbReference>
<evidence type="ECO:0000256" key="5">
    <source>
        <dbReference type="ARBA" id="ARBA00022982"/>
    </source>
</evidence>
<dbReference type="GO" id="GO:0009055">
    <property type="term" value="F:electron transfer activity"/>
    <property type="evidence" value="ECO:0007669"/>
    <property type="project" value="InterPro"/>
</dbReference>
<evidence type="ECO:0000256" key="9">
    <source>
        <dbReference type="SAM" id="MobiDB-lite"/>
    </source>
</evidence>
<dbReference type="InterPro" id="IPR051174">
    <property type="entry name" value="Cytochrome_c-type_ET"/>
</dbReference>
<dbReference type="CDD" id="cd21555">
    <property type="entry name" value="OmcS-like"/>
    <property type="match status" value="1"/>
</dbReference>
<evidence type="ECO:0000256" key="3">
    <source>
        <dbReference type="ARBA" id="ARBA00022617"/>
    </source>
</evidence>
<evidence type="ECO:0000256" key="1">
    <source>
        <dbReference type="ARBA" id="ARBA00004370"/>
    </source>
</evidence>
<organism evidence="12 13">
    <name type="scientific">Geomonas silvestris</name>
    <dbReference type="NCBI Taxonomy" id="2740184"/>
    <lineage>
        <taxon>Bacteria</taxon>
        <taxon>Pseudomonadati</taxon>
        <taxon>Thermodesulfobacteriota</taxon>
        <taxon>Desulfuromonadia</taxon>
        <taxon>Geobacterales</taxon>
        <taxon>Geobacteraceae</taxon>
        <taxon>Geomonas</taxon>
    </lineage>
</organism>
<evidence type="ECO:0000256" key="6">
    <source>
        <dbReference type="ARBA" id="ARBA00023004"/>
    </source>
</evidence>
<protein>
    <submittedName>
        <fullName evidence="12">Cytochrome c</fullName>
    </submittedName>
</protein>
<dbReference type="GO" id="GO:0046872">
    <property type="term" value="F:metal ion binding"/>
    <property type="evidence" value="ECO:0007669"/>
    <property type="project" value="UniProtKB-KW"/>
</dbReference>
<keyword evidence="13" id="KW-1185">Reference proteome</keyword>
<dbReference type="GO" id="GO:0016020">
    <property type="term" value="C:membrane"/>
    <property type="evidence" value="ECO:0007669"/>
    <property type="project" value="UniProtKB-SubCell"/>
</dbReference>
<dbReference type="Proteomes" id="UP000556026">
    <property type="component" value="Unassembled WGS sequence"/>
</dbReference>
<dbReference type="InterPro" id="IPR009056">
    <property type="entry name" value="Cyt_c-like_dom"/>
</dbReference>
<proteinExistence type="predicted"/>
<dbReference type="PROSITE" id="PS51007">
    <property type="entry name" value="CYTC"/>
    <property type="match status" value="1"/>
</dbReference>
<feature type="domain" description="Cytochrome c" evidence="11">
    <location>
        <begin position="161"/>
        <end position="271"/>
    </location>
</feature>
<sequence>MAYLGAVVFILSLVITGLPAQSANAAESFHSGSAGKCEECHLSARNDETGDAAAANGAAARGAVGSRNGKVMLRGSDPSSTCLRCHEAPQGAMQPQGHFVSSSNLGAGLAPTQLTPGGDFGWLRKNFQWQAKDGGNERSSGDRHGHNIVAADYSYAADGTLRTAPGGTFQSANLSCTSCHDPHGRYRRDVNGTISTTGPAVGGSGSYTSSADPDSFSSVSTYRMLAGKGYQQKWSSGAAFMADPPAAVAPVTYNRSEASTDTRVAYGSGMSEWCQNCHSSIHKSDGMRASQHPAGNNARLSADTTYNYNFYVASGNLSGKQDTAYTSMVPFEMGTDDYTVLKQVANSNGSNASGPDGSANVMCLSCHRAHASGWDSMTRWNTKSTMLVANGRYPGIDNGASVDDAQGRTEAETRKTFYDRPASRYALYQRSLCNKCHAKD</sequence>
<evidence type="ECO:0000256" key="8">
    <source>
        <dbReference type="PROSITE-ProRule" id="PRU00433"/>
    </source>
</evidence>
<keyword evidence="3 8" id="KW-0349">Heme</keyword>
<dbReference type="RefSeq" id="WP_246399938.1">
    <property type="nucleotide sequence ID" value="NZ_BLXX01000018.1"/>
</dbReference>
<keyword evidence="7" id="KW-0472">Membrane</keyword>
<evidence type="ECO:0000256" key="10">
    <source>
        <dbReference type="SAM" id="SignalP"/>
    </source>
</evidence>
<evidence type="ECO:0000259" key="11">
    <source>
        <dbReference type="PROSITE" id="PS51007"/>
    </source>
</evidence>
<keyword evidence="4 8" id="KW-0479">Metal-binding</keyword>
<dbReference type="EMBL" id="BLXX01000018">
    <property type="protein sequence ID" value="GFO61724.1"/>
    <property type="molecule type" value="Genomic_DNA"/>
</dbReference>
<evidence type="ECO:0000256" key="7">
    <source>
        <dbReference type="ARBA" id="ARBA00023136"/>
    </source>
</evidence>
<dbReference type="PANTHER" id="PTHR30333:SF1">
    <property type="entry name" value="CYTOCHROME C-TYPE PROTEIN NAPC"/>
    <property type="match status" value="1"/>
</dbReference>
<keyword evidence="5" id="KW-0249">Electron transport</keyword>
<feature type="chain" id="PRO_5027946460" evidence="10">
    <location>
        <begin position="26"/>
        <end position="440"/>
    </location>
</feature>
<dbReference type="AlphaFoldDB" id="A0A6V8MP59"/>
<dbReference type="SUPFAM" id="SSF48695">
    <property type="entry name" value="Multiheme cytochromes"/>
    <property type="match status" value="1"/>
</dbReference>
<reference evidence="13" key="1">
    <citation type="submission" date="2020-06" db="EMBL/GenBank/DDBJ databases">
        <title>Draft genomic sequence of Geomonas sp. Red330.</title>
        <authorList>
            <person name="Itoh H."/>
            <person name="Zhenxing X."/>
            <person name="Ushijima N."/>
            <person name="Masuda Y."/>
            <person name="Shiratori Y."/>
            <person name="Senoo K."/>
        </authorList>
    </citation>
    <scope>NUCLEOTIDE SEQUENCE [LARGE SCALE GENOMIC DNA]</scope>
    <source>
        <strain evidence="13">Red330</strain>
    </source>
</reference>
<evidence type="ECO:0000313" key="12">
    <source>
        <dbReference type="EMBL" id="GFO61724.1"/>
    </source>
</evidence>